<dbReference type="InterPro" id="IPR005186">
    <property type="entry name" value="FlaG"/>
</dbReference>
<evidence type="ECO:0000313" key="1">
    <source>
        <dbReference type="EMBL" id="SOY68070.1"/>
    </source>
</evidence>
<dbReference type="PANTHER" id="PTHR37166">
    <property type="entry name" value="PROTEIN FLAG"/>
    <property type="match status" value="1"/>
</dbReference>
<dbReference type="RefSeq" id="WP_116359334.1">
    <property type="nucleotide sequence ID" value="NZ_JABTYD010000064.1"/>
</dbReference>
<accession>A0A976A8H7</accession>
<proteinExistence type="predicted"/>
<dbReference type="PANTHER" id="PTHR37166:SF1">
    <property type="entry name" value="PROTEIN FLAG"/>
    <property type="match status" value="1"/>
</dbReference>
<reference evidence="1 2" key="1">
    <citation type="submission" date="2018-01" db="EMBL/GenBank/DDBJ databases">
        <authorList>
            <person name="Clerissi C."/>
        </authorList>
    </citation>
    <scope>NUCLEOTIDE SEQUENCE [LARGE SCALE GENOMIC DNA]</scope>
    <source>
        <strain evidence="1">Cupriavidus sp. LMG 19464</strain>
    </source>
</reference>
<keyword evidence="1" id="KW-0282">Flagellum</keyword>
<dbReference type="EMBL" id="OFSQ01000038">
    <property type="protein sequence ID" value="SOY68070.1"/>
    <property type="molecule type" value="Genomic_DNA"/>
</dbReference>
<gene>
    <name evidence="1" type="primary">flaG</name>
    <name evidence="1" type="ORF">CBM2587_B90511</name>
</gene>
<dbReference type="SUPFAM" id="SSF160214">
    <property type="entry name" value="FlaG-like"/>
    <property type="match status" value="1"/>
</dbReference>
<sequence>MAPSPTVNPGTVRLPRDVFSGASVPATASSVAAGERDAAPVAATPARALPGTHGADTDAALRELGETLKATSIGLRFEIDEDTHRVVTKVIDKETGELIRQVPTEEVMRIARAIDKLQGLFISQTA</sequence>
<dbReference type="Proteomes" id="UP000256780">
    <property type="component" value="Chromosome CBM2587_b"/>
</dbReference>
<evidence type="ECO:0000313" key="2">
    <source>
        <dbReference type="Proteomes" id="UP000256780"/>
    </source>
</evidence>
<dbReference type="OrthoDB" id="8565152at2"/>
<dbReference type="Gene3D" id="3.30.160.170">
    <property type="entry name" value="FlaG-like"/>
    <property type="match status" value="1"/>
</dbReference>
<keyword evidence="1" id="KW-0969">Cilium</keyword>
<organism evidence="1 2">
    <name type="scientific">Cupriavidus taiwanensis</name>
    <dbReference type="NCBI Taxonomy" id="164546"/>
    <lineage>
        <taxon>Bacteria</taxon>
        <taxon>Pseudomonadati</taxon>
        <taxon>Pseudomonadota</taxon>
        <taxon>Betaproteobacteria</taxon>
        <taxon>Burkholderiales</taxon>
        <taxon>Burkholderiaceae</taxon>
        <taxon>Cupriavidus</taxon>
    </lineage>
</organism>
<keyword evidence="1" id="KW-0966">Cell projection</keyword>
<comment type="caution">
    <text evidence="1">The sequence shown here is derived from an EMBL/GenBank/DDBJ whole genome shotgun (WGS) entry which is preliminary data.</text>
</comment>
<dbReference type="InterPro" id="IPR035924">
    <property type="entry name" value="FlaG-like_sf"/>
</dbReference>
<dbReference type="AlphaFoldDB" id="A0A976A8H7"/>
<name>A0A976A8H7_9BURK</name>
<dbReference type="Pfam" id="PF03646">
    <property type="entry name" value="FlaG"/>
    <property type="match status" value="1"/>
</dbReference>
<protein>
    <submittedName>
        <fullName evidence="1">FlaG: Flagellar protein</fullName>
    </submittedName>
</protein>